<keyword evidence="2" id="KW-1185">Reference proteome</keyword>
<dbReference type="Proteomes" id="UP000325273">
    <property type="component" value="Unassembled WGS sequence"/>
</dbReference>
<proteinExistence type="predicted"/>
<reference evidence="1 2" key="1">
    <citation type="submission" date="2019-08" db="EMBL/GenBank/DDBJ databases">
        <title>Paraburkholderia sp. DCY113.</title>
        <authorList>
            <person name="Kang J."/>
        </authorList>
    </citation>
    <scope>NUCLEOTIDE SEQUENCE [LARGE SCALE GENOMIC DNA]</scope>
    <source>
        <strain evidence="1 2">DCY113</strain>
    </source>
</reference>
<dbReference type="AlphaFoldDB" id="A0A5B0H383"/>
<protein>
    <submittedName>
        <fullName evidence="1">Uncharacterized protein</fullName>
    </submittedName>
</protein>
<comment type="caution">
    <text evidence="1">The sequence shown here is derived from an EMBL/GenBank/DDBJ whole genome shotgun (WGS) entry which is preliminary data.</text>
</comment>
<evidence type="ECO:0000313" key="1">
    <source>
        <dbReference type="EMBL" id="KAA1009698.1"/>
    </source>
</evidence>
<accession>A0A5B0H383</accession>
<sequence length="94" mass="10469">MNARAYSKSTTRRPKEVREITAIVLYDLPPDIGLEECRAHFTKIAPDFLLPGRSRPFGLGLDELVRHCGGLMRKSAQTEGQCKVGMTRVPRLGS</sequence>
<organism evidence="1 2">
    <name type="scientific">Paraburkholderia panacisoli</name>
    <dbReference type="NCBI Taxonomy" id="2603818"/>
    <lineage>
        <taxon>Bacteria</taxon>
        <taxon>Pseudomonadati</taxon>
        <taxon>Pseudomonadota</taxon>
        <taxon>Betaproteobacteria</taxon>
        <taxon>Burkholderiales</taxon>
        <taxon>Burkholderiaceae</taxon>
        <taxon>Paraburkholderia</taxon>
    </lineage>
</organism>
<dbReference type="EMBL" id="VTUZ01000013">
    <property type="protein sequence ID" value="KAA1009698.1"/>
    <property type="molecule type" value="Genomic_DNA"/>
</dbReference>
<evidence type="ECO:0000313" key="2">
    <source>
        <dbReference type="Proteomes" id="UP000325273"/>
    </source>
</evidence>
<gene>
    <name evidence="1" type="ORF">FVF58_20565</name>
</gene>
<name>A0A5B0H383_9BURK</name>